<reference evidence="3" key="1">
    <citation type="submission" date="2025-08" db="UniProtKB">
        <authorList>
            <consortium name="RefSeq"/>
        </authorList>
    </citation>
    <scope>IDENTIFICATION</scope>
</reference>
<evidence type="ECO:0000313" key="3">
    <source>
        <dbReference type="RefSeq" id="XP_065650392.1"/>
    </source>
</evidence>
<dbReference type="InterPro" id="IPR050678">
    <property type="entry name" value="DNA_Partitioning_ATPase"/>
</dbReference>
<keyword evidence="2" id="KW-1185">Reference proteome</keyword>
<dbReference type="Gene3D" id="3.40.50.300">
    <property type="entry name" value="P-loop containing nucleotide triphosphate hydrolases"/>
    <property type="match status" value="1"/>
</dbReference>
<dbReference type="RefSeq" id="XP_065650392.1">
    <property type="nucleotide sequence ID" value="XM_065794320.1"/>
</dbReference>
<name>A0ABM4BMS9_HYDVU</name>
<dbReference type="InterPro" id="IPR027417">
    <property type="entry name" value="P-loop_NTPase"/>
</dbReference>
<evidence type="ECO:0000313" key="2">
    <source>
        <dbReference type="Proteomes" id="UP001652625"/>
    </source>
</evidence>
<protein>
    <submittedName>
        <fullName evidence="3">Uncharacterized protein MT1749-like</fullName>
    </submittedName>
</protein>
<accession>A0ABM4BMS9</accession>
<dbReference type="GeneID" id="136078542"/>
<dbReference type="PANTHER" id="PTHR13696">
    <property type="entry name" value="P-LOOP CONTAINING NUCLEOSIDE TRIPHOSPHATE HYDROLASE"/>
    <property type="match status" value="1"/>
</dbReference>
<dbReference type="InterPro" id="IPR025669">
    <property type="entry name" value="AAA_dom"/>
</dbReference>
<gene>
    <name evidence="3" type="primary">LOC136078542</name>
</gene>
<dbReference type="CDD" id="cd02042">
    <property type="entry name" value="ParAB_family"/>
    <property type="match status" value="1"/>
</dbReference>
<feature type="domain" description="AAA" evidence="1">
    <location>
        <begin position="47"/>
        <end position="156"/>
    </location>
</feature>
<sequence>MNEKKIPYIAEFGNSRRKYSYEEARKVIKHFVADQLGVSKKVQVLEIDFSIQNTIQEVYPGLDAIPHNLSMTKVEIPFAQRSNRERLLDKTLEPLTKIYDYVLLDTNPTISNLNHSATYAADRLNIVCETQPYSLKGLSMLVQEIENFSDEIEQDVDLCIIQSKYDSKTVTSQEALVSLRHDYKEAVMESLVRKCEDLNISAQRKIPIHEFCSIKSMALEDIKNLANEILQKSTVKLEQNAK</sequence>
<organism evidence="2 3">
    <name type="scientific">Hydra vulgaris</name>
    <name type="common">Hydra</name>
    <name type="synonym">Hydra attenuata</name>
    <dbReference type="NCBI Taxonomy" id="6087"/>
    <lineage>
        <taxon>Eukaryota</taxon>
        <taxon>Metazoa</taxon>
        <taxon>Cnidaria</taxon>
        <taxon>Hydrozoa</taxon>
        <taxon>Hydroidolina</taxon>
        <taxon>Anthoathecata</taxon>
        <taxon>Aplanulata</taxon>
        <taxon>Hydridae</taxon>
        <taxon>Hydra</taxon>
    </lineage>
</organism>
<dbReference type="SUPFAM" id="SSF52540">
    <property type="entry name" value="P-loop containing nucleoside triphosphate hydrolases"/>
    <property type="match status" value="1"/>
</dbReference>
<dbReference type="Pfam" id="PF13614">
    <property type="entry name" value="AAA_31"/>
    <property type="match status" value="1"/>
</dbReference>
<proteinExistence type="predicted"/>
<dbReference type="Proteomes" id="UP001652625">
    <property type="component" value="Chromosome 03"/>
</dbReference>
<evidence type="ECO:0000259" key="1">
    <source>
        <dbReference type="Pfam" id="PF13614"/>
    </source>
</evidence>
<dbReference type="PANTHER" id="PTHR13696:SF99">
    <property type="entry name" value="COBYRINIC ACID AC-DIAMIDE SYNTHASE"/>
    <property type="match status" value="1"/>
</dbReference>